<dbReference type="Proteomes" id="UP000220635">
    <property type="component" value="Unassembled WGS sequence"/>
</dbReference>
<sequence>MTENPFYTLPLYSNYYLYFIIAYRKEEIVDTTYGDVIIKFPYLPLEFLHYLAMIIYQYSTGYEVILDNVPRLSLNGYYKK</sequence>
<proteinExistence type="predicted"/>
<gene>
    <name evidence="1" type="ORF">CN425_23545</name>
    <name evidence="2" type="ORF">COJ50_02995</name>
</gene>
<dbReference type="OrthoDB" id="2934697at2"/>
<dbReference type="EMBL" id="NUYN01000004">
    <property type="protein sequence ID" value="PFN28954.1"/>
    <property type="molecule type" value="Genomic_DNA"/>
</dbReference>
<evidence type="ECO:0000313" key="1">
    <source>
        <dbReference type="EMBL" id="PEV97357.1"/>
    </source>
</evidence>
<dbReference type="AlphaFoldDB" id="A0A2B1KR52"/>
<accession>A0A2B1KR52</accession>
<dbReference type="Proteomes" id="UP000225182">
    <property type="component" value="Unassembled WGS sequence"/>
</dbReference>
<name>A0A2B1KR52_BACCE</name>
<evidence type="ECO:0000313" key="4">
    <source>
        <dbReference type="Proteomes" id="UP000225182"/>
    </source>
</evidence>
<protein>
    <submittedName>
        <fullName evidence="2">Uncharacterized protein</fullName>
    </submittedName>
</protein>
<dbReference type="EMBL" id="NTWE01000044">
    <property type="protein sequence ID" value="PEV97357.1"/>
    <property type="molecule type" value="Genomic_DNA"/>
</dbReference>
<reference evidence="3 4" key="1">
    <citation type="submission" date="2017-09" db="EMBL/GenBank/DDBJ databases">
        <title>Large-scale bioinformatics analysis of Bacillus genomes uncovers conserved roles of natural products in bacterial physiology.</title>
        <authorList>
            <consortium name="Agbiome Team Llc"/>
            <person name="Bleich R.M."/>
            <person name="Grubbs K.J."/>
            <person name="Santa Maria K.C."/>
            <person name="Allen S.E."/>
            <person name="Farag S."/>
            <person name="Shank E.A."/>
            <person name="Bowers A."/>
        </authorList>
    </citation>
    <scope>NUCLEOTIDE SEQUENCE [LARGE SCALE GENOMIC DNA]</scope>
    <source>
        <strain evidence="1 3">AFS010695</strain>
        <strain evidence="2 4">AFS076905</strain>
    </source>
</reference>
<evidence type="ECO:0000313" key="3">
    <source>
        <dbReference type="Proteomes" id="UP000220635"/>
    </source>
</evidence>
<organism evidence="2 4">
    <name type="scientific">Bacillus cereus</name>
    <dbReference type="NCBI Taxonomy" id="1396"/>
    <lineage>
        <taxon>Bacteria</taxon>
        <taxon>Bacillati</taxon>
        <taxon>Bacillota</taxon>
        <taxon>Bacilli</taxon>
        <taxon>Bacillales</taxon>
        <taxon>Bacillaceae</taxon>
        <taxon>Bacillus</taxon>
        <taxon>Bacillus cereus group</taxon>
    </lineage>
</organism>
<comment type="caution">
    <text evidence="2">The sequence shown here is derived from an EMBL/GenBank/DDBJ whole genome shotgun (WGS) entry which is preliminary data.</text>
</comment>
<evidence type="ECO:0000313" key="2">
    <source>
        <dbReference type="EMBL" id="PFN28954.1"/>
    </source>
</evidence>